<name>A0ABV0VS17_9TELE</name>
<reference evidence="1 2" key="1">
    <citation type="submission" date="2021-06" db="EMBL/GenBank/DDBJ databases">
        <authorList>
            <person name="Palmer J.M."/>
        </authorList>
    </citation>
    <scope>NUCLEOTIDE SEQUENCE [LARGE SCALE GENOMIC DNA]</scope>
    <source>
        <strain evidence="1 2">XR_2019</strain>
        <tissue evidence="1">Muscle</tissue>
    </source>
</reference>
<feature type="non-terminal residue" evidence="1">
    <location>
        <position position="1"/>
    </location>
</feature>
<dbReference type="Proteomes" id="UP001444071">
    <property type="component" value="Unassembled WGS sequence"/>
</dbReference>
<comment type="caution">
    <text evidence="1">The sequence shown here is derived from an EMBL/GenBank/DDBJ whole genome shotgun (WGS) entry which is preliminary data.</text>
</comment>
<dbReference type="EMBL" id="JAHRIM010008610">
    <property type="protein sequence ID" value="MEQ2259884.1"/>
    <property type="molecule type" value="Genomic_DNA"/>
</dbReference>
<accession>A0ABV0VS17</accession>
<gene>
    <name evidence="1" type="ORF">XENORESO_021078</name>
</gene>
<proteinExistence type="predicted"/>
<evidence type="ECO:0000313" key="1">
    <source>
        <dbReference type="EMBL" id="MEQ2259884.1"/>
    </source>
</evidence>
<organism evidence="1 2">
    <name type="scientific">Xenotaenia resolanae</name>
    <dbReference type="NCBI Taxonomy" id="208358"/>
    <lineage>
        <taxon>Eukaryota</taxon>
        <taxon>Metazoa</taxon>
        <taxon>Chordata</taxon>
        <taxon>Craniata</taxon>
        <taxon>Vertebrata</taxon>
        <taxon>Euteleostomi</taxon>
        <taxon>Actinopterygii</taxon>
        <taxon>Neopterygii</taxon>
        <taxon>Teleostei</taxon>
        <taxon>Neoteleostei</taxon>
        <taxon>Acanthomorphata</taxon>
        <taxon>Ovalentaria</taxon>
        <taxon>Atherinomorphae</taxon>
        <taxon>Cyprinodontiformes</taxon>
        <taxon>Goodeidae</taxon>
        <taxon>Xenotaenia</taxon>
    </lineage>
</organism>
<sequence>AFMRKKGCSVSRWTCDTVKHPKHVSKFTGLVVYDERNKHSEGLVEKRICSHVIEGELIISAV</sequence>
<protein>
    <submittedName>
        <fullName evidence="1">Uncharacterized protein</fullName>
    </submittedName>
</protein>
<keyword evidence="2" id="KW-1185">Reference proteome</keyword>
<evidence type="ECO:0000313" key="2">
    <source>
        <dbReference type="Proteomes" id="UP001444071"/>
    </source>
</evidence>